<feature type="chain" id="PRO_5044694653" evidence="3">
    <location>
        <begin position="20"/>
        <end position="370"/>
    </location>
</feature>
<dbReference type="Gene3D" id="2.40.70.10">
    <property type="entry name" value="Acid Proteases"/>
    <property type="match status" value="2"/>
</dbReference>
<accession>A0A8X7T993</accession>
<keyword evidence="3" id="KW-0732">Signal</keyword>
<comment type="caution">
    <text evidence="5">The sequence shown here is derived from an EMBL/GenBank/DDBJ whole genome shotgun (WGS) entry which is preliminary data.</text>
</comment>
<evidence type="ECO:0000313" key="5">
    <source>
        <dbReference type="EMBL" id="KAF6042975.1"/>
    </source>
</evidence>
<dbReference type="OrthoDB" id="5839471at2759"/>
<dbReference type="GO" id="GO:0004190">
    <property type="term" value="F:aspartic-type endopeptidase activity"/>
    <property type="evidence" value="ECO:0007669"/>
    <property type="project" value="InterPro"/>
</dbReference>
<gene>
    <name evidence="5" type="ORF">FOB60_005729</name>
</gene>
<feature type="signal peptide" evidence="3">
    <location>
        <begin position="1"/>
        <end position="19"/>
    </location>
</feature>
<keyword evidence="5" id="KW-0378">Hydrolase</keyword>
<keyword evidence="2" id="KW-1015">Disulfide bond</keyword>
<evidence type="ECO:0000256" key="2">
    <source>
        <dbReference type="ARBA" id="ARBA00023157"/>
    </source>
</evidence>
<dbReference type="SUPFAM" id="SSF50630">
    <property type="entry name" value="Acid proteases"/>
    <property type="match status" value="1"/>
</dbReference>
<keyword evidence="5" id="KW-0645">Protease</keyword>
<proteinExistence type="inferred from homology"/>
<dbReference type="InterPro" id="IPR033121">
    <property type="entry name" value="PEPTIDASE_A1"/>
</dbReference>
<dbReference type="PANTHER" id="PTHR47966:SF51">
    <property type="entry name" value="BETA-SITE APP-CLEAVING ENZYME, ISOFORM A-RELATED"/>
    <property type="match status" value="1"/>
</dbReference>
<organism evidence="5 6">
    <name type="scientific">Candida parapsilosis</name>
    <name type="common">Yeast</name>
    <dbReference type="NCBI Taxonomy" id="5480"/>
    <lineage>
        <taxon>Eukaryota</taxon>
        <taxon>Fungi</taxon>
        <taxon>Dikarya</taxon>
        <taxon>Ascomycota</taxon>
        <taxon>Saccharomycotina</taxon>
        <taxon>Pichiomycetes</taxon>
        <taxon>Debaryomycetaceae</taxon>
        <taxon>Candida/Lodderomyces clade</taxon>
        <taxon>Candida</taxon>
    </lineage>
</organism>
<protein>
    <submittedName>
        <fullName evidence="5">Eukaryotic aspartyl protease family protein</fullName>
    </submittedName>
</protein>
<evidence type="ECO:0000256" key="3">
    <source>
        <dbReference type="SAM" id="SignalP"/>
    </source>
</evidence>
<sequence>MLFFKWSLLVTLFAAVTIATPTEKRHDKYIAYPIEHVDHSSLAKRYESDTFDGFAGSGARYITKLKVGSTKQEVAVIIDTGSWALNFPSIDAKCGGKACPADVAFDPKQSTTYKNYSTVSKSYYGSGGTTHAFGFKSADDFYFDNGDKLPNFEFTLVNETSSPRGIFGIGYNTNSNTSYILATKKAGYINQAGFSIYSGPDDKGAFLLGGVDKAKYEGELALYESKLAVPAKSITTANGTVLEFPSVLAFDTGSAGLILDPEIVDQIFREVRDEKGKISCDLALSGNKKFQFDLGQGILIEVPYSDAFYWNADKTNCQTRLGSTGRHGATQNVGVPLLKHVFLTHNYDTGKLGVAPVKHTDESNIVDFWF</sequence>
<dbReference type="GO" id="GO:0006508">
    <property type="term" value="P:proteolysis"/>
    <property type="evidence" value="ECO:0007669"/>
    <property type="project" value="UniProtKB-KW"/>
</dbReference>
<name>A0A8X7T993_CANPA</name>
<evidence type="ECO:0000256" key="1">
    <source>
        <dbReference type="ARBA" id="ARBA00007447"/>
    </source>
</evidence>
<evidence type="ECO:0000259" key="4">
    <source>
        <dbReference type="PROSITE" id="PS51767"/>
    </source>
</evidence>
<dbReference type="Proteomes" id="UP000590412">
    <property type="component" value="Unassembled WGS sequence"/>
</dbReference>
<reference evidence="5" key="1">
    <citation type="submission" date="2020-03" db="EMBL/GenBank/DDBJ databases">
        <title>FDA dAtabase for Regulatory Grade micrObial Sequences (FDA-ARGOS): Supporting development and validation of Infectious Disease Dx tests.</title>
        <authorList>
            <person name="Campos J."/>
            <person name="Goldberg B."/>
            <person name="Tallon L."/>
            <person name="Sadzewicz L."/>
            <person name="Vavikolanu K."/>
            <person name="Mehta A."/>
            <person name="Aluvathingal J."/>
            <person name="Nadendla S."/>
            <person name="Nandy P."/>
            <person name="Geyer C."/>
            <person name="Yan Y."/>
            <person name="Sichtig H."/>
        </authorList>
    </citation>
    <scope>NUCLEOTIDE SEQUENCE [LARGE SCALE GENOMIC DNA]</scope>
    <source>
        <strain evidence="5">FDAARGOS_652</strain>
    </source>
</reference>
<feature type="domain" description="Peptidase A1" evidence="4">
    <location>
        <begin position="61"/>
        <end position="355"/>
    </location>
</feature>
<dbReference type="PROSITE" id="PS51767">
    <property type="entry name" value="PEPTIDASE_A1"/>
    <property type="match status" value="1"/>
</dbReference>
<dbReference type="EMBL" id="JABWAB010000013">
    <property type="protein sequence ID" value="KAF6042975.1"/>
    <property type="molecule type" value="Genomic_DNA"/>
</dbReference>
<dbReference type="InterPro" id="IPR021109">
    <property type="entry name" value="Peptidase_aspartic_dom_sf"/>
</dbReference>
<dbReference type="InterPro" id="IPR001461">
    <property type="entry name" value="Aspartic_peptidase_A1"/>
</dbReference>
<comment type="similarity">
    <text evidence="1">Belongs to the peptidase A1 family.</text>
</comment>
<dbReference type="AlphaFoldDB" id="A0A8X7T993"/>
<evidence type="ECO:0000313" key="6">
    <source>
        <dbReference type="Proteomes" id="UP000590412"/>
    </source>
</evidence>
<dbReference type="Pfam" id="PF00026">
    <property type="entry name" value="Asp"/>
    <property type="match status" value="1"/>
</dbReference>
<dbReference type="PANTHER" id="PTHR47966">
    <property type="entry name" value="BETA-SITE APP-CLEAVING ENZYME, ISOFORM A-RELATED"/>
    <property type="match status" value="1"/>
</dbReference>